<dbReference type="PANTHER" id="PTHR43432:SF3">
    <property type="entry name" value="SLR0285 PROTEIN"/>
    <property type="match status" value="1"/>
</dbReference>
<evidence type="ECO:0000256" key="2">
    <source>
        <dbReference type="ARBA" id="ARBA00023004"/>
    </source>
</evidence>
<dbReference type="CDD" id="cd01335">
    <property type="entry name" value="Radical_SAM"/>
    <property type="match status" value="1"/>
</dbReference>
<keyword evidence="6" id="KW-1185">Reference proteome</keyword>
<evidence type="ECO:0000256" key="3">
    <source>
        <dbReference type="ARBA" id="ARBA00023014"/>
    </source>
</evidence>
<dbReference type="EMBL" id="JBHTJZ010000022">
    <property type="protein sequence ID" value="MFD0960577.1"/>
    <property type="molecule type" value="Genomic_DNA"/>
</dbReference>
<dbReference type="InterPro" id="IPR007197">
    <property type="entry name" value="rSAM"/>
</dbReference>
<gene>
    <name evidence="5" type="ORF">ACFQ2I_14390</name>
</gene>
<evidence type="ECO:0000259" key="4">
    <source>
        <dbReference type="PROSITE" id="PS51918"/>
    </source>
</evidence>
<keyword evidence="2" id="KW-0408">Iron</keyword>
<dbReference type="SFLD" id="SFLDG01084">
    <property type="entry name" value="Uncharacterised_Radical_SAM_Su"/>
    <property type="match status" value="1"/>
</dbReference>
<dbReference type="RefSeq" id="WP_377565149.1">
    <property type="nucleotide sequence ID" value="NZ_JBHTJZ010000022.1"/>
</dbReference>
<dbReference type="InterPro" id="IPR040086">
    <property type="entry name" value="MJ0683-like"/>
</dbReference>
<reference evidence="6" key="1">
    <citation type="journal article" date="2019" name="Int. J. Syst. Evol. Microbiol.">
        <title>The Global Catalogue of Microorganisms (GCM) 10K type strain sequencing project: providing services to taxonomists for standard genome sequencing and annotation.</title>
        <authorList>
            <consortium name="The Broad Institute Genomics Platform"/>
            <consortium name="The Broad Institute Genome Sequencing Center for Infectious Disease"/>
            <person name="Wu L."/>
            <person name="Ma J."/>
        </authorList>
    </citation>
    <scope>NUCLEOTIDE SEQUENCE [LARGE SCALE GENOMIC DNA]</scope>
    <source>
        <strain evidence="6">CCUG 59129</strain>
    </source>
</reference>
<proteinExistence type="predicted"/>
<dbReference type="Pfam" id="PF04055">
    <property type="entry name" value="Radical_SAM"/>
    <property type="match status" value="1"/>
</dbReference>
<evidence type="ECO:0000313" key="6">
    <source>
        <dbReference type="Proteomes" id="UP001596989"/>
    </source>
</evidence>
<dbReference type="SFLD" id="SFLDS00029">
    <property type="entry name" value="Radical_SAM"/>
    <property type="match status" value="1"/>
</dbReference>
<evidence type="ECO:0000256" key="1">
    <source>
        <dbReference type="ARBA" id="ARBA00022723"/>
    </source>
</evidence>
<comment type="caution">
    <text evidence="5">The sequence shown here is derived from an EMBL/GenBank/DDBJ whole genome shotgun (WGS) entry which is preliminary data.</text>
</comment>
<dbReference type="Gene3D" id="3.80.30.30">
    <property type="match status" value="1"/>
</dbReference>
<dbReference type="PROSITE" id="PS51918">
    <property type="entry name" value="RADICAL_SAM"/>
    <property type="match status" value="1"/>
</dbReference>
<protein>
    <submittedName>
        <fullName evidence="5">Radical SAM protein</fullName>
    </submittedName>
</protein>
<keyword evidence="1" id="KW-0479">Metal-binding</keyword>
<sequence length="273" mass="31070">MAVNLQHKSSKSLLNRGSGFLDGYSHTLNPYMGCSFGCSYCYVRRMPVALFRKEEWGTWVDVKQNAAELLRKELLRERKKGPVTIFMSSSTDPYQPAEYREGITRSLLETMVEEPPDFLFLQTRSPLVTRDADVLLQLEGRVRVSMTVETDRDDIRRAFSPYAPPIAARLRALKELADRGIPVQATVAPMLPYSNNFPEVLHAAADRVCIDDYFMGDGSGGNRTEQLGIHGIYEKLGLQNWYNQQAYLALYNQLLQLFPRENLYISQSGFLPD</sequence>
<evidence type="ECO:0000313" key="5">
    <source>
        <dbReference type="EMBL" id="MFD0960577.1"/>
    </source>
</evidence>
<dbReference type="PANTHER" id="PTHR43432">
    <property type="entry name" value="SLR0285 PROTEIN"/>
    <property type="match status" value="1"/>
</dbReference>
<accession>A0ABW3HT55</accession>
<dbReference type="SUPFAM" id="SSF102114">
    <property type="entry name" value="Radical SAM enzymes"/>
    <property type="match status" value="1"/>
</dbReference>
<name>A0ABW3HT55_9BACL</name>
<dbReference type="InterPro" id="IPR058240">
    <property type="entry name" value="rSAM_sf"/>
</dbReference>
<keyword evidence="3" id="KW-0411">Iron-sulfur</keyword>
<dbReference type="Proteomes" id="UP001596989">
    <property type="component" value="Unassembled WGS sequence"/>
</dbReference>
<feature type="domain" description="Radical SAM core" evidence="4">
    <location>
        <begin position="20"/>
        <end position="268"/>
    </location>
</feature>
<organism evidence="5 6">
    <name type="scientific">Paenibacillus chungangensis</name>
    <dbReference type="NCBI Taxonomy" id="696535"/>
    <lineage>
        <taxon>Bacteria</taxon>
        <taxon>Bacillati</taxon>
        <taxon>Bacillota</taxon>
        <taxon>Bacilli</taxon>
        <taxon>Bacillales</taxon>
        <taxon>Paenibacillaceae</taxon>
        <taxon>Paenibacillus</taxon>
    </lineage>
</organism>